<dbReference type="OrthoDB" id="248320at2759"/>
<gene>
    <name evidence="5" type="ORF">TCLT_LOCUS796</name>
</gene>
<dbReference type="STRING" id="103827.A0A0N5CL22"/>
<evidence type="ECO:0000313" key="7">
    <source>
        <dbReference type="WBParaSite" id="TCLT_0000079501-mRNA-1"/>
    </source>
</evidence>
<organism evidence="7">
    <name type="scientific">Thelazia callipaeda</name>
    <name type="common">Oriental eyeworm</name>
    <name type="synonym">Parasitic nematode</name>
    <dbReference type="NCBI Taxonomy" id="103827"/>
    <lineage>
        <taxon>Eukaryota</taxon>
        <taxon>Metazoa</taxon>
        <taxon>Ecdysozoa</taxon>
        <taxon>Nematoda</taxon>
        <taxon>Chromadorea</taxon>
        <taxon>Rhabditida</taxon>
        <taxon>Spirurina</taxon>
        <taxon>Spiruromorpha</taxon>
        <taxon>Thelazioidea</taxon>
        <taxon>Thelaziidae</taxon>
        <taxon>Thelazia</taxon>
    </lineage>
</organism>
<dbReference type="InterPro" id="IPR001680">
    <property type="entry name" value="WD40_rpt"/>
</dbReference>
<dbReference type="AlphaFoldDB" id="A0A0N5CL22"/>
<dbReference type="InterPro" id="IPR039462">
    <property type="entry name" value="Nup159/Nup146_N"/>
</dbReference>
<reference evidence="7" key="1">
    <citation type="submission" date="2017-02" db="UniProtKB">
        <authorList>
            <consortium name="WormBaseParasite"/>
        </authorList>
    </citation>
    <scope>IDENTIFICATION</scope>
</reference>
<sequence length="722" mass="80425">IKNIGLVSSFHSITSLLSQDFQFRALPRIKIFDKSDVTFDSDIHPSWVTTSSRYGIVVCAASNSKLISLRSSDIHNLSTTKNNIDLADIQTKVVDLPVEKSTTKLIGLSCNCCDRLLSVSLHMESGAFVFLYDLCGFAVELVEQRDPVYILRLSADANAIPCALTWNPLRSDIFAVSTSSGVLSCYSFDIEKSSSITLVGLVKHDSQITCIAWSPKGKQLIVGDMLGHLKQYKPEMVLVREIPTPDNAGALRCVGISWLTTTDFLVAYSPQNGNDVDIVKLCAKKNAPFEWVHFDDISYRGNQSTSCQQVGFMQIMDWNLVLCVSSSSTEITLLGKREAEWKIWSLDDSGRIEMPFDDSFSYTFPVGVSVDVSSVIPVKLGDSKEYPPCPIILILSSTGVLLPFHALSFRTDHQSINRQPEAFPSKIYGNIKPKVTAQNKQPQKFSSCVIDQPARALAKVNVLDSSNSSKVLKTLSRSDLKLETQNKAIVSSATTCNVISKPVINVHTSSVLQKNLVQQSSQLNHSKAGLDPVVKLRQDLCNKLVIFNQTSAEFRERIDWMQNMIISSKKEIELNNDVNLWDEISEVKKIRNVVESWIDDLYTQVKECKCSVEEQLGIMDMIDESELSCEEGVLEFDDVYLLNDLEDKLIKVKQKLSNVESALLKYSAAEVNVRKQSVLNLSIDQEQHIAATARNICKGVVSKQKTLLELERKISDISAIIK</sequence>
<comment type="subcellular location">
    <subcellularLocation>
        <location evidence="1">Nucleus</location>
    </subcellularLocation>
</comment>
<feature type="domain" description="Nucleoporin Nup159/Nup146 N-terminal" evidence="4">
    <location>
        <begin position="162"/>
        <end position="401"/>
    </location>
</feature>
<dbReference type="Proteomes" id="UP000276776">
    <property type="component" value="Unassembled WGS sequence"/>
</dbReference>
<accession>A0A0N5CL22</accession>
<name>A0A0N5CL22_THECL</name>
<dbReference type="SMART" id="SM00320">
    <property type="entry name" value="WD40"/>
    <property type="match status" value="2"/>
</dbReference>
<keyword evidence="3" id="KW-0539">Nucleus</keyword>
<keyword evidence="2" id="KW-0813">Transport</keyword>
<dbReference type="Gene3D" id="2.130.10.10">
    <property type="entry name" value="YVTN repeat-like/Quinoprotein amine dehydrogenase"/>
    <property type="match status" value="1"/>
</dbReference>
<evidence type="ECO:0000256" key="2">
    <source>
        <dbReference type="ARBA" id="ARBA00022448"/>
    </source>
</evidence>
<proteinExistence type="predicted"/>
<evidence type="ECO:0000313" key="6">
    <source>
        <dbReference type="Proteomes" id="UP000276776"/>
    </source>
</evidence>
<evidence type="ECO:0000259" key="4">
    <source>
        <dbReference type="Pfam" id="PF16755"/>
    </source>
</evidence>
<dbReference type="GO" id="GO:0005634">
    <property type="term" value="C:nucleus"/>
    <property type="evidence" value="ECO:0007669"/>
    <property type="project" value="UniProtKB-SubCell"/>
</dbReference>
<keyword evidence="6" id="KW-1185">Reference proteome</keyword>
<dbReference type="InterPro" id="IPR015943">
    <property type="entry name" value="WD40/YVTN_repeat-like_dom_sf"/>
</dbReference>
<evidence type="ECO:0000313" key="5">
    <source>
        <dbReference type="EMBL" id="VDM95909.1"/>
    </source>
</evidence>
<evidence type="ECO:0000256" key="1">
    <source>
        <dbReference type="ARBA" id="ARBA00004123"/>
    </source>
</evidence>
<dbReference type="OMA" id="FRERIDW"/>
<dbReference type="SUPFAM" id="SSF117289">
    <property type="entry name" value="Nucleoporin domain"/>
    <property type="match status" value="1"/>
</dbReference>
<reference evidence="5 6" key="2">
    <citation type="submission" date="2018-11" db="EMBL/GenBank/DDBJ databases">
        <authorList>
            <consortium name="Pathogen Informatics"/>
        </authorList>
    </citation>
    <scope>NUCLEOTIDE SEQUENCE [LARGE SCALE GENOMIC DNA]</scope>
</reference>
<dbReference type="WBParaSite" id="TCLT_0000079501-mRNA-1">
    <property type="protein sequence ID" value="TCLT_0000079501-mRNA-1"/>
    <property type="gene ID" value="TCLT_0000079501"/>
</dbReference>
<dbReference type="Pfam" id="PF16755">
    <property type="entry name" value="Beta-prop_NUP159_NUP214"/>
    <property type="match status" value="1"/>
</dbReference>
<evidence type="ECO:0000256" key="3">
    <source>
        <dbReference type="ARBA" id="ARBA00023242"/>
    </source>
</evidence>
<dbReference type="EMBL" id="UYYF01000069">
    <property type="protein sequence ID" value="VDM95909.1"/>
    <property type="molecule type" value="Genomic_DNA"/>
</dbReference>
<protein>
    <submittedName>
        <fullName evidence="7">ANAPC4_WD40 domain-containing protein</fullName>
    </submittedName>
</protein>